<protein>
    <submittedName>
        <fullName evidence="7">GtrA family protein</fullName>
    </submittedName>
</protein>
<feature type="transmembrane region" description="Helical" evidence="5">
    <location>
        <begin position="21"/>
        <end position="40"/>
    </location>
</feature>
<evidence type="ECO:0000256" key="4">
    <source>
        <dbReference type="ARBA" id="ARBA00023136"/>
    </source>
</evidence>
<evidence type="ECO:0000259" key="6">
    <source>
        <dbReference type="Pfam" id="PF04138"/>
    </source>
</evidence>
<organism evidence="7 8">
    <name type="scientific">Streptomyces lannensis</name>
    <dbReference type="NCBI Taxonomy" id="766498"/>
    <lineage>
        <taxon>Bacteria</taxon>
        <taxon>Bacillati</taxon>
        <taxon>Actinomycetota</taxon>
        <taxon>Actinomycetes</taxon>
        <taxon>Kitasatosporales</taxon>
        <taxon>Streptomycetaceae</taxon>
        <taxon>Streptomyces</taxon>
    </lineage>
</organism>
<keyword evidence="3 5" id="KW-1133">Transmembrane helix</keyword>
<comment type="caution">
    <text evidence="7">The sequence shown here is derived from an EMBL/GenBank/DDBJ whole genome shotgun (WGS) entry which is preliminary data.</text>
</comment>
<evidence type="ECO:0000256" key="3">
    <source>
        <dbReference type="ARBA" id="ARBA00022989"/>
    </source>
</evidence>
<dbReference type="EMBL" id="BAAAZA010000001">
    <property type="protein sequence ID" value="GAA3843656.1"/>
    <property type="molecule type" value="Genomic_DNA"/>
</dbReference>
<evidence type="ECO:0000256" key="5">
    <source>
        <dbReference type="SAM" id="Phobius"/>
    </source>
</evidence>
<evidence type="ECO:0000256" key="2">
    <source>
        <dbReference type="ARBA" id="ARBA00022692"/>
    </source>
</evidence>
<proteinExistence type="predicted"/>
<keyword evidence="8" id="KW-1185">Reference proteome</keyword>
<dbReference type="RefSeq" id="WP_345545249.1">
    <property type="nucleotide sequence ID" value="NZ_BAAAZA010000001.1"/>
</dbReference>
<feature type="transmembrane region" description="Helical" evidence="5">
    <location>
        <begin position="46"/>
        <end position="64"/>
    </location>
</feature>
<name>A0ABP7JFD7_9ACTN</name>
<evidence type="ECO:0000313" key="7">
    <source>
        <dbReference type="EMBL" id="GAA3843656.1"/>
    </source>
</evidence>
<evidence type="ECO:0000256" key="1">
    <source>
        <dbReference type="ARBA" id="ARBA00004141"/>
    </source>
</evidence>
<reference evidence="8" key="1">
    <citation type="journal article" date="2019" name="Int. J. Syst. Evol. Microbiol.">
        <title>The Global Catalogue of Microorganisms (GCM) 10K type strain sequencing project: providing services to taxonomists for standard genome sequencing and annotation.</title>
        <authorList>
            <consortium name="The Broad Institute Genomics Platform"/>
            <consortium name="The Broad Institute Genome Sequencing Center for Infectious Disease"/>
            <person name="Wu L."/>
            <person name="Ma J."/>
        </authorList>
    </citation>
    <scope>NUCLEOTIDE SEQUENCE [LARGE SCALE GENOMIC DNA]</scope>
    <source>
        <strain evidence="8">JCM 16578</strain>
    </source>
</reference>
<dbReference type="Proteomes" id="UP001501563">
    <property type="component" value="Unassembled WGS sequence"/>
</dbReference>
<accession>A0ABP7JFD7</accession>
<keyword evidence="4 5" id="KW-0472">Membrane</keyword>
<feature type="transmembrane region" description="Helical" evidence="5">
    <location>
        <begin position="118"/>
        <end position="140"/>
    </location>
</feature>
<sequence>MRRLRTLHRPSLPGRTRLTGELGWFIVIGLASTVAQALLYWEMRRWCPPVLANLVSLVVVTVLNTEANRRLTFRGSTVRAVRAHAGAGLLFVLAYLVTSGVLLLFVHYRPTASPATEALVLVPTVALVTGLRFTMLRLVVFRRRR</sequence>
<comment type="subcellular location">
    <subcellularLocation>
        <location evidence="1">Membrane</location>
        <topology evidence="1">Multi-pass membrane protein</topology>
    </subcellularLocation>
</comment>
<keyword evidence="2 5" id="KW-0812">Transmembrane</keyword>
<feature type="transmembrane region" description="Helical" evidence="5">
    <location>
        <begin position="85"/>
        <end position="106"/>
    </location>
</feature>
<feature type="domain" description="GtrA/DPMS transmembrane" evidence="6">
    <location>
        <begin position="25"/>
        <end position="141"/>
    </location>
</feature>
<dbReference type="Pfam" id="PF04138">
    <property type="entry name" value="GtrA_DPMS_TM"/>
    <property type="match status" value="1"/>
</dbReference>
<gene>
    <name evidence="7" type="ORF">GCM10022207_00030</name>
</gene>
<evidence type="ECO:0000313" key="8">
    <source>
        <dbReference type="Proteomes" id="UP001501563"/>
    </source>
</evidence>
<dbReference type="InterPro" id="IPR007267">
    <property type="entry name" value="GtrA_DPMS_TM"/>
</dbReference>